<dbReference type="EMBL" id="JBHLTC010000014">
    <property type="protein sequence ID" value="MFC0624856.1"/>
    <property type="molecule type" value="Genomic_DNA"/>
</dbReference>
<reference evidence="2 3" key="1">
    <citation type="submission" date="2024-09" db="EMBL/GenBank/DDBJ databases">
        <authorList>
            <person name="Sun Q."/>
            <person name="Mori K."/>
        </authorList>
    </citation>
    <scope>NUCLEOTIDE SEQUENCE [LARGE SCALE GENOMIC DNA]</scope>
    <source>
        <strain evidence="2 3">CGMCC 1.15906</strain>
    </source>
</reference>
<protein>
    <recommendedName>
        <fullName evidence="4">Integral membrane protein</fullName>
    </recommendedName>
</protein>
<feature type="transmembrane region" description="Helical" evidence="1">
    <location>
        <begin position="37"/>
        <end position="58"/>
    </location>
</feature>
<proteinExistence type="predicted"/>
<dbReference type="RefSeq" id="WP_380046659.1">
    <property type="nucleotide sequence ID" value="NZ_JBHLTC010000014.1"/>
</dbReference>
<evidence type="ECO:0000256" key="1">
    <source>
        <dbReference type="SAM" id="Phobius"/>
    </source>
</evidence>
<keyword evidence="1" id="KW-1133">Transmembrane helix</keyword>
<comment type="caution">
    <text evidence="2">The sequence shown here is derived from an EMBL/GenBank/DDBJ whole genome shotgun (WGS) entry which is preliminary data.</text>
</comment>
<organism evidence="2 3">
    <name type="scientific">Kribbella deserti</name>
    <dbReference type="NCBI Taxonomy" id="1926257"/>
    <lineage>
        <taxon>Bacteria</taxon>
        <taxon>Bacillati</taxon>
        <taxon>Actinomycetota</taxon>
        <taxon>Actinomycetes</taxon>
        <taxon>Propionibacteriales</taxon>
        <taxon>Kribbellaceae</taxon>
        <taxon>Kribbella</taxon>
    </lineage>
</organism>
<evidence type="ECO:0008006" key="4">
    <source>
        <dbReference type="Google" id="ProtNLM"/>
    </source>
</evidence>
<keyword evidence="1" id="KW-0812">Transmembrane</keyword>
<dbReference type="Proteomes" id="UP001589890">
    <property type="component" value="Unassembled WGS sequence"/>
</dbReference>
<accession>A0ABV6QJN0</accession>
<keyword evidence="1" id="KW-0472">Membrane</keyword>
<sequence>MKKVVLSALGLLMVVAGVVWTLQGLGYVGGSSMTGQSFWAIVGPILAGLGVALLYVTFKPAARR</sequence>
<name>A0ABV6QJN0_9ACTN</name>
<keyword evidence="3" id="KW-1185">Reference proteome</keyword>
<evidence type="ECO:0000313" key="3">
    <source>
        <dbReference type="Proteomes" id="UP001589890"/>
    </source>
</evidence>
<evidence type="ECO:0000313" key="2">
    <source>
        <dbReference type="EMBL" id="MFC0624856.1"/>
    </source>
</evidence>
<gene>
    <name evidence="2" type="ORF">ACFFGN_12335</name>
</gene>